<dbReference type="OrthoDB" id="8812789at2"/>
<gene>
    <name evidence="2" type="ORF">SAMN04489708_103196</name>
</gene>
<dbReference type="RefSeq" id="WP_092832423.1">
    <property type="nucleotide sequence ID" value="NZ_FNJL01000003.1"/>
</dbReference>
<sequence length="135" mass="15572">MKLSALKKVPCIVWCLGLNALFLAGWALATPTFVDAENSPHRVYRLEFHKASFLQRITHPRFKMPYVVRLYRIEPKTLLGQSEVVDLWLNGEIHWYLDPPVDMNRVRVGRDVLFESIPPECTKEAQIPSCPNTKP</sequence>
<keyword evidence="3" id="KW-1185">Reference proteome</keyword>
<dbReference type="Proteomes" id="UP000199317">
    <property type="component" value="Unassembled WGS sequence"/>
</dbReference>
<name>A0A1H0MB83_9BURK</name>
<organism evidence="2 3">
    <name type="scientific">Paracidovorax cattleyae</name>
    <dbReference type="NCBI Taxonomy" id="80868"/>
    <lineage>
        <taxon>Bacteria</taxon>
        <taxon>Pseudomonadati</taxon>
        <taxon>Pseudomonadota</taxon>
        <taxon>Betaproteobacteria</taxon>
        <taxon>Burkholderiales</taxon>
        <taxon>Comamonadaceae</taxon>
        <taxon>Paracidovorax</taxon>
    </lineage>
</organism>
<dbReference type="EMBL" id="FNJL01000003">
    <property type="protein sequence ID" value="SDO77719.1"/>
    <property type="molecule type" value="Genomic_DNA"/>
</dbReference>
<accession>A0A1H0MB83</accession>
<evidence type="ECO:0000313" key="2">
    <source>
        <dbReference type="EMBL" id="SDO77719.1"/>
    </source>
</evidence>
<proteinExistence type="predicted"/>
<reference evidence="3" key="1">
    <citation type="submission" date="2016-10" db="EMBL/GenBank/DDBJ databases">
        <authorList>
            <person name="Varghese N."/>
            <person name="Submissions S."/>
        </authorList>
    </citation>
    <scope>NUCLEOTIDE SEQUENCE [LARGE SCALE GENOMIC DNA]</scope>
    <source>
        <strain evidence="3">DSM 17101</strain>
    </source>
</reference>
<evidence type="ECO:0000256" key="1">
    <source>
        <dbReference type="SAM" id="SignalP"/>
    </source>
</evidence>
<dbReference type="AlphaFoldDB" id="A0A1H0MB83"/>
<feature type="signal peptide" evidence="1">
    <location>
        <begin position="1"/>
        <end position="29"/>
    </location>
</feature>
<evidence type="ECO:0000313" key="3">
    <source>
        <dbReference type="Proteomes" id="UP000199317"/>
    </source>
</evidence>
<feature type="chain" id="PRO_5011667430" evidence="1">
    <location>
        <begin position="30"/>
        <end position="135"/>
    </location>
</feature>
<keyword evidence="1" id="KW-0732">Signal</keyword>
<protein>
    <submittedName>
        <fullName evidence="2">Uncharacterized protein</fullName>
    </submittedName>
</protein>